<protein>
    <submittedName>
        <fullName evidence="1">Uncharacterized protein</fullName>
    </submittedName>
</protein>
<dbReference type="AlphaFoldDB" id="A0A833ZM87"/>
<proteinExistence type="predicted"/>
<name>A0A833ZM87_9CHIR</name>
<comment type="caution">
    <text evidence="1">The sequence shown here is derived from an EMBL/GenBank/DDBJ whole genome shotgun (WGS) entry which is preliminary data.</text>
</comment>
<evidence type="ECO:0000313" key="2">
    <source>
        <dbReference type="Proteomes" id="UP000664940"/>
    </source>
</evidence>
<evidence type="ECO:0000313" key="1">
    <source>
        <dbReference type="EMBL" id="KAF6095102.1"/>
    </source>
</evidence>
<dbReference type="Proteomes" id="UP000664940">
    <property type="component" value="Unassembled WGS sequence"/>
</dbReference>
<reference evidence="1 2" key="1">
    <citation type="journal article" date="2020" name="Nature">
        <title>Six reference-quality genomes reveal evolution of bat adaptations.</title>
        <authorList>
            <person name="Jebb D."/>
            <person name="Huang Z."/>
            <person name="Pippel M."/>
            <person name="Hughes G.M."/>
            <person name="Lavrichenko K."/>
            <person name="Devanna P."/>
            <person name="Winkler S."/>
            <person name="Jermiin L.S."/>
            <person name="Skirmuntt E.C."/>
            <person name="Katzourakis A."/>
            <person name="Burkitt-Gray L."/>
            <person name="Ray D.A."/>
            <person name="Sullivan K.A.M."/>
            <person name="Roscito J.G."/>
            <person name="Kirilenko B.M."/>
            <person name="Davalos L.M."/>
            <person name="Corthals A.P."/>
            <person name="Power M.L."/>
            <person name="Jones G."/>
            <person name="Ransome R.D."/>
            <person name="Dechmann D.K.N."/>
            <person name="Locatelli A.G."/>
            <person name="Puechmaille S.J."/>
            <person name="Fedrigo O."/>
            <person name="Jarvis E.D."/>
            <person name="Hiller M."/>
            <person name="Vernes S.C."/>
            <person name="Myers E.W."/>
            <person name="Teeling E.C."/>
        </authorList>
    </citation>
    <scope>NUCLEOTIDE SEQUENCE [LARGE SCALE GENOMIC DNA]</scope>
    <source>
        <strain evidence="1">Bat1K_MPI-CBG_1</strain>
    </source>
</reference>
<gene>
    <name evidence="1" type="ORF">HJG60_012074</name>
</gene>
<organism evidence="1 2">
    <name type="scientific">Phyllostomus discolor</name>
    <name type="common">pale spear-nosed bat</name>
    <dbReference type="NCBI Taxonomy" id="89673"/>
    <lineage>
        <taxon>Eukaryota</taxon>
        <taxon>Metazoa</taxon>
        <taxon>Chordata</taxon>
        <taxon>Craniata</taxon>
        <taxon>Vertebrata</taxon>
        <taxon>Euteleostomi</taxon>
        <taxon>Mammalia</taxon>
        <taxon>Eutheria</taxon>
        <taxon>Laurasiatheria</taxon>
        <taxon>Chiroptera</taxon>
        <taxon>Yangochiroptera</taxon>
        <taxon>Phyllostomidae</taxon>
        <taxon>Phyllostominae</taxon>
        <taxon>Phyllostomus</taxon>
    </lineage>
</organism>
<dbReference type="EMBL" id="JABVXQ010000008">
    <property type="protein sequence ID" value="KAF6095102.1"/>
    <property type="molecule type" value="Genomic_DNA"/>
</dbReference>
<sequence>MLGQCFPCFLYPNFLSWVSGWGPKTKRKACSDVEFVILGGSGQRNYSQHCRKKMALEGFLRVGGVWHFLPVASTRAPRPSQCLGLQEWLHVHPVVLHLVWLWLPGSFDPAGVGGTHRLPWRLPAQACGSEMSGGAQRL</sequence>
<accession>A0A833ZM87</accession>